<dbReference type="AlphaFoldDB" id="A0A4Q0T8J6"/>
<name>A0A4Q0T8J6_9BACT</name>
<gene>
    <name evidence="1" type="ORF">GRAN_1356</name>
</gene>
<accession>A0A4Q0T8J6</accession>
<evidence type="ECO:0000313" key="1">
    <source>
        <dbReference type="EMBL" id="RXH58046.1"/>
    </source>
</evidence>
<evidence type="ECO:0000313" key="2">
    <source>
        <dbReference type="Proteomes" id="UP000289437"/>
    </source>
</evidence>
<organism evidence="1 2">
    <name type="scientific">Granulicella sibirica</name>
    <dbReference type="NCBI Taxonomy" id="2479048"/>
    <lineage>
        <taxon>Bacteria</taxon>
        <taxon>Pseudomonadati</taxon>
        <taxon>Acidobacteriota</taxon>
        <taxon>Terriglobia</taxon>
        <taxon>Terriglobales</taxon>
        <taxon>Acidobacteriaceae</taxon>
        <taxon>Granulicella</taxon>
    </lineage>
</organism>
<dbReference type="EMBL" id="RDSM01000001">
    <property type="protein sequence ID" value="RXH58046.1"/>
    <property type="molecule type" value="Genomic_DNA"/>
</dbReference>
<reference evidence="1 2" key="1">
    <citation type="submission" date="2018-11" db="EMBL/GenBank/DDBJ databases">
        <authorList>
            <person name="Mardanov A.V."/>
            <person name="Ravin N.V."/>
            <person name="Dedysh S.N."/>
        </authorList>
    </citation>
    <scope>NUCLEOTIDE SEQUENCE [LARGE SCALE GENOMIC DNA]</scope>
    <source>
        <strain evidence="1 2">AF10</strain>
    </source>
</reference>
<protein>
    <submittedName>
        <fullName evidence="1">Uncharacterized protein</fullName>
    </submittedName>
</protein>
<reference evidence="2" key="2">
    <citation type="submission" date="2019-02" db="EMBL/GenBank/DDBJ databases">
        <title>Granulicella sibirica sp. nov., a psychrotolerant acidobacterium isolated from an organic soil layer in forested tundra, West Siberia.</title>
        <authorList>
            <person name="Oshkin I.Y."/>
            <person name="Kulichevskaya I.S."/>
            <person name="Rijpstra W.I.C."/>
            <person name="Sinninghe Damste J.S."/>
            <person name="Rakitin A.L."/>
            <person name="Ravin N.V."/>
            <person name="Dedysh S.N."/>
        </authorList>
    </citation>
    <scope>NUCLEOTIDE SEQUENCE [LARGE SCALE GENOMIC DNA]</scope>
    <source>
        <strain evidence="2">AF10</strain>
    </source>
</reference>
<sequence length="54" mass="6039">MRVPIQRILTITPVMEGIVCGDRRIALKLVLPPRQNSNSLKTVERIHSPFISSG</sequence>
<proteinExistence type="predicted"/>
<keyword evidence="2" id="KW-1185">Reference proteome</keyword>
<dbReference type="Proteomes" id="UP000289437">
    <property type="component" value="Unassembled WGS sequence"/>
</dbReference>
<comment type="caution">
    <text evidence="1">The sequence shown here is derived from an EMBL/GenBank/DDBJ whole genome shotgun (WGS) entry which is preliminary data.</text>
</comment>